<evidence type="ECO:0000313" key="4">
    <source>
        <dbReference type="Proteomes" id="UP001603857"/>
    </source>
</evidence>
<protein>
    <recommendedName>
        <fullName evidence="2">DUF4220 domain-containing protein</fullName>
    </recommendedName>
</protein>
<name>A0ABD1L926_9FABA</name>
<dbReference type="Pfam" id="PF04578">
    <property type="entry name" value="DUF594"/>
    <property type="match status" value="1"/>
</dbReference>
<dbReference type="AlphaFoldDB" id="A0ABD1L926"/>
<gene>
    <name evidence="3" type="ORF">Fmac_028986</name>
</gene>
<dbReference type="Pfam" id="PF13968">
    <property type="entry name" value="DUF4220"/>
    <property type="match status" value="1"/>
</dbReference>
<feature type="transmembrane region" description="Helical" evidence="1">
    <location>
        <begin position="209"/>
        <end position="229"/>
    </location>
</feature>
<evidence type="ECO:0000256" key="1">
    <source>
        <dbReference type="SAM" id="Phobius"/>
    </source>
</evidence>
<dbReference type="InterPro" id="IPR007658">
    <property type="entry name" value="DUF594"/>
</dbReference>
<accession>A0ABD1L926</accession>
<evidence type="ECO:0000259" key="2">
    <source>
        <dbReference type="Pfam" id="PF13968"/>
    </source>
</evidence>
<keyword evidence="1" id="KW-0472">Membrane</keyword>
<keyword evidence="1" id="KW-1133">Transmembrane helix</keyword>
<dbReference type="InterPro" id="IPR025315">
    <property type="entry name" value="DUF4220"/>
</dbReference>
<keyword evidence="4" id="KW-1185">Reference proteome</keyword>
<comment type="caution">
    <text evidence="3">The sequence shown here is derived from an EMBL/GenBank/DDBJ whole genome shotgun (WGS) entry which is preliminary data.</text>
</comment>
<evidence type="ECO:0000313" key="3">
    <source>
        <dbReference type="EMBL" id="KAL2320017.1"/>
    </source>
</evidence>
<feature type="transmembrane region" description="Helical" evidence="1">
    <location>
        <begin position="241"/>
        <end position="266"/>
    </location>
</feature>
<dbReference type="Proteomes" id="UP001603857">
    <property type="component" value="Unassembled WGS sequence"/>
</dbReference>
<reference evidence="3 4" key="1">
    <citation type="submission" date="2024-08" db="EMBL/GenBank/DDBJ databases">
        <title>Insights into the chromosomal genome structure of Flemingia macrophylla.</title>
        <authorList>
            <person name="Ding Y."/>
            <person name="Zhao Y."/>
            <person name="Bi W."/>
            <person name="Wu M."/>
            <person name="Zhao G."/>
            <person name="Gong Y."/>
            <person name="Li W."/>
            <person name="Zhang P."/>
        </authorList>
    </citation>
    <scope>NUCLEOTIDE SEQUENCE [LARGE SCALE GENOMIC DNA]</scope>
    <source>
        <strain evidence="3">DYQJB</strain>
        <tissue evidence="3">Leaf</tissue>
    </source>
</reference>
<sequence>MLTDWVATVAMGVISSNLGDIYNKGEHTKNVDPQLLAFWATFFLIHRGGPDTITAYSLEDNELWLRQFVGLLSQTTLTVYVIILSWEVNWLSHLSIPMLTVGIIKYGERTWSLYCGSNKYLRDSLLRSSDYSVKWEQPQREYNRRFFRAIHIFISLFVDMVSSPSEIIEDRKYFQNAGLFEWNFVDSELKLMYDVFYTKAFANYGISGLTSRFISLTTTIVVLVFYAKLSVKREYPDLDHIISYLLLIGALLAEIFALMSVVSSLWTQININLSLIDDSCTNFVEICRCFCLMFCIYVVDLLSYPAQYITRNEVVPAEFLMGQSNFLNMISNKRFNIKGKFFLVKKLEELTSVGKYCVSSNLVKVICESLRDKSKEGTRSNPPSSLGYRNLLLGKNVPIFASELELHRTIITWHIATGLFYFYVDDSSSKLDERENCKVMSDYMFYLLVNQRQMLPVGAGLITLRDTVIEAEKFFFVLPNDLVQVSRALLDQHDKNIARDEVSEMENTSVLFHACAVAKQLIAEESRQLTWKFVEDLWIEVMSYASAQCRVDMHAHQLRRGPELLSHVWLLQAHLGLLEQFQIIPRQASV</sequence>
<dbReference type="PANTHER" id="PTHR31325">
    <property type="entry name" value="OS01G0798800 PROTEIN-RELATED"/>
    <property type="match status" value="1"/>
</dbReference>
<organism evidence="3 4">
    <name type="scientific">Flemingia macrophylla</name>
    <dbReference type="NCBI Taxonomy" id="520843"/>
    <lineage>
        <taxon>Eukaryota</taxon>
        <taxon>Viridiplantae</taxon>
        <taxon>Streptophyta</taxon>
        <taxon>Embryophyta</taxon>
        <taxon>Tracheophyta</taxon>
        <taxon>Spermatophyta</taxon>
        <taxon>Magnoliopsida</taxon>
        <taxon>eudicotyledons</taxon>
        <taxon>Gunneridae</taxon>
        <taxon>Pentapetalae</taxon>
        <taxon>rosids</taxon>
        <taxon>fabids</taxon>
        <taxon>Fabales</taxon>
        <taxon>Fabaceae</taxon>
        <taxon>Papilionoideae</taxon>
        <taxon>50 kb inversion clade</taxon>
        <taxon>NPAAA clade</taxon>
        <taxon>indigoferoid/millettioid clade</taxon>
        <taxon>Phaseoleae</taxon>
        <taxon>Flemingia</taxon>
    </lineage>
</organism>
<dbReference type="EMBL" id="JBGMDY010000010">
    <property type="protein sequence ID" value="KAL2320017.1"/>
    <property type="molecule type" value="Genomic_DNA"/>
</dbReference>
<proteinExistence type="predicted"/>
<keyword evidence="1" id="KW-0812">Transmembrane</keyword>
<feature type="domain" description="DUF4220" evidence="2">
    <location>
        <begin position="1"/>
        <end position="277"/>
    </location>
</feature>